<evidence type="ECO:0000256" key="13">
    <source>
        <dbReference type="ARBA" id="ARBA00023264"/>
    </source>
</evidence>
<evidence type="ECO:0000313" key="20">
    <source>
        <dbReference type="Proteomes" id="UP000694941"/>
    </source>
</evidence>
<keyword evidence="9 19" id="KW-1133">Transmembrane helix</keyword>
<dbReference type="PANTHER" id="PTHR13906:SF14">
    <property type="entry name" value="LYSOPHOSPHOLIPID ACYLTRANSFERASE 5"/>
    <property type="match status" value="1"/>
</dbReference>
<dbReference type="GeneID" id="106466051"/>
<dbReference type="PANTHER" id="PTHR13906">
    <property type="entry name" value="PORCUPINE"/>
    <property type="match status" value="1"/>
</dbReference>
<reference evidence="21" key="1">
    <citation type="submission" date="2025-08" db="UniProtKB">
        <authorList>
            <consortium name="RefSeq"/>
        </authorList>
    </citation>
    <scope>IDENTIFICATION</scope>
    <source>
        <tissue evidence="21">Muscle</tissue>
    </source>
</reference>
<gene>
    <name evidence="21" type="primary">LOC106466051</name>
</gene>
<keyword evidence="14" id="KW-0012">Acyltransferase</keyword>
<evidence type="ECO:0000256" key="11">
    <source>
        <dbReference type="ARBA" id="ARBA00023136"/>
    </source>
</evidence>
<dbReference type="Proteomes" id="UP000694941">
    <property type="component" value="Unplaced"/>
</dbReference>
<keyword evidence="5" id="KW-0444">Lipid biosynthesis</keyword>
<keyword evidence="7 19" id="KW-0812">Transmembrane</keyword>
<keyword evidence="8" id="KW-0256">Endoplasmic reticulum</keyword>
<name>A0ABM1BGW0_LIMPO</name>
<feature type="transmembrane region" description="Helical" evidence="19">
    <location>
        <begin position="254"/>
        <end position="273"/>
    </location>
</feature>
<feature type="transmembrane region" description="Helical" evidence="19">
    <location>
        <begin position="213"/>
        <end position="234"/>
    </location>
</feature>
<evidence type="ECO:0000256" key="3">
    <source>
        <dbReference type="ARBA" id="ARBA00005074"/>
    </source>
</evidence>
<dbReference type="RefSeq" id="XP_013781746.2">
    <property type="nucleotide sequence ID" value="XM_013926292.2"/>
</dbReference>
<dbReference type="EC" id="2.3.1.23" evidence="16"/>
<evidence type="ECO:0000256" key="2">
    <source>
        <dbReference type="ARBA" id="ARBA00004240"/>
    </source>
</evidence>
<evidence type="ECO:0000256" key="15">
    <source>
        <dbReference type="ARBA" id="ARBA00025707"/>
    </source>
</evidence>
<keyword evidence="10" id="KW-0443">Lipid metabolism</keyword>
<dbReference type="EC" id="2.3.1.n6" evidence="17"/>
<evidence type="ECO:0000256" key="1">
    <source>
        <dbReference type="ARBA" id="ARBA00004141"/>
    </source>
</evidence>
<evidence type="ECO:0000256" key="17">
    <source>
        <dbReference type="ARBA" id="ARBA00038923"/>
    </source>
</evidence>
<evidence type="ECO:0000256" key="7">
    <source>
        <dbReference type="ARBA" id="ARBA00022692"/>
    </source>
</evidence>
<accession>A0ABM1BGW0</accession>
<protein>
    <recommendedName>
        <fullName evidence="18">Lysophospholipid acyltransferase 5</fullName>
        <ecNumber evidence="16">2.3.1.23</ecNumber>
        <ecNumber evidence="17">2.3.1.n6</ecNumber>
    </recommendedName>
</protein>
<sequence>MSLEANVSWVGRLALAVGATEPALRLLLSVLIGYPLAVVHRQLLYCKSPPLQHIFFMLCGLGIGYFNYGLEVLHSVACVVILYLNLLLIGGTVLSVILSLSFFMGYLLIGYYYTGTQDYDIKWTMPHCVLTLRLIGVSYDVYDGRKTLNKLSHDQKKTALVKAPSLLEIGGHTYFFGGFLVGPQFSMRRYMDFVGGVFADKEGRKKPACILPALSRLALGLVILGIFQIGTLFIPERYILSISFEQEVFWKKLLLTALWGKIVLYKYIACWLLSEGSCTMTGLTYNGQDKNGNDLWDGCCNVRIWDYEKASTFSGLIKTFNINTNLWMAQYVFKRLKFLGNKLFSQAVTLLFLALWHGLHTGYYICFLNEFIVMKVERDVTTFVDMIPAVKTSLSSSVLQMPVYLLKKIYLLFAMSYCLLPFVLLSTSRWLKVYSSLYFVCHIIYLMWHVIYMITKKMRLVPRVKPETLKND</sequence>
<feature type="transmembrane region" description="Helical" evidence="19">
    <location>
        <begin position="437"/>
        <end position="455"/>
    </location>
</feature>
<evidence type="ECO:0000256" key="19">
    <source>
        <dbReference type="SAM" id="Phobius"/>
    </source>
</evidence>
<keyword evidence="20" id="KW-1185">Reference proteome</keyword>
<evidence type="ECO:0000313" key="21">
    <source>
        <dbReference type="RefSeq" id="XP_013781746.2"/>
    </source>
</evidence>
<dbReference type="InterPro" id="IPR004299">
    <property type="entry name" value="MBOAT_fam"/>
</dbReference>
<feature type="transmembrane region" description="Helical" evidence="19">
    <location>
        <begin position="409"/>
        <end position="431"/>
    </location>
</feature>
<organism evidence="20 21">
    <name type="scientific">Limulus polyphemus</name>
    <name type="common">Atlantic horseshoe crab</name>
    <dbReference type="NCBI Taxonomy" id="6850"/>
    <lineage>
        <taxon>Eukaryota</taxon>
        <taxon>Metazoa</taxon>
        <taxon>Ecdysozoa</taxon>
        <taxon>Arthropoda</taxon>
        <taxon>Chelicerata</taxon>
        <taxon>Merostomata</taxon>
        <taxon>Xiphosura</taxon>
        <taxon>Limulidae</taxon>
        <taxon>Limulus</taxon>
    </lineage>
</organism>
<evidence type="ECO:0000256" key="12">
    <source>
        <dbReference type="ARBA" id="ARBA00023209"/>
    </source>
</evidence>
<keyword evidence="13" id="KW-1208">Phospholipid metabolism</keyword>
<feature type="transmembrane region" description="Helical" evidence="19">
    <location>
        <begin position="80"/>
        <end position="113"/>
    </location>
</feature>
<evidence type="ECO:0000256" key="6">
    <source>
        <dbReference type="ARBA" id="ARBA00022679"/>
    </source>
</evidence>
<proteinExistence type="inferred from homology"/>
<evidence type="ECO:0000256" key="16">
    <source>
        <dbReference type="ARBA" id="ARBA00026120"/>
    </source>
</evidence>
<dbReference type="InterPro" id="IPR049941">
    <property type="entry name" value="LPLAT_7/PORCN-like"/>
</dbReference>
<keyword evidence="11 19" id="KW-0472">Membrane</keyword>
<evidence type="ECO:0000256" key="8">
    <source>
        <dbReference type="ARBA" id="ARBA00022824"/>
    </source>
</evidence>
<evidence type="ECO:0000256" key="18">
    <source>
        <dbReference type="ARBA" id="ARBA00039721"/>
    </source>
</evidence>
<evidence type="ECO:0000256" key="5">
    <source>
        <dbReference type="ARBA" id="ARBA00022516"/>
    </source>
</evidence>
<comment type="subcellular location">
    <subcellularLocation>
        <location evidence="2">Endoplasmic reticulum</location>
    </subcellularLocation>
    <subcellularLocation>
        <location evidence="1">Membrane</location>
        <topology evidence="1">Multi-pass membrane protein</topology>
    </subcellularLocation>
</comment>
<evidence type="ECO:0000256" key="14">
    <source>
        <dbReference type="ARBA" id="ARBA00023315"/>
    </source>
</evidence>
<evidence type="ECO:0000256" key="9">
    <source>
        <dbReference type="ARBA" id="ARBA00022989"/>
    </source>
</evidence>
<comment type="similarity">
    <text evidence="4">Belongs to the membrane-bound acyltransferase family.</text>
</comment>
<feature type="transmembrane region" description="Helical" evidence="19">
    <location>
        <begin position="51"/>
        <end position="68"/>
    </location>
</feature>
<feature type="transmembrane region" description="Helical" evidence="19">
    <location>
        <begin position="22"/>
        <end position="39"/>
    </location>
</feature>
<keyword evidence="12" id="KW-0594">Phospholipid biosynthesis</keyword>
<evidence type="ECO:0000256" key="10">
    <source>
        <dbReference type="ARBA" id="ARBA00023098"/>
    </source>
</evidence>
<keyword evidence="6" id="KW-0808">Transferase</keyword>
<dbReference type="Pfam" id="PF03062">
    <property type="entry name" value="MBOAT"/>
    <property type="match status" value="1"/>
</dbReference>
<comment type="pathway">
    <text evidence="15">Phospholipid metabolism.</text>
</comment>
<evidence type="ECO:0000256" key="4">
    <source>
        <dbReference type="ARBA" id="ARBA00010323"/>
    </source>
</evidence>
<comment type="pathway">
    <text evidence="3">Lipid metabolism; phospholipid metabolism.</text>
</comment>